<protein>
    <submittedName>
        <fullName evidence="2">Putative mitochondrial protein</fullName>
    </submittedName>
</protein>
<dbReference type="InterPro" id="IPR043128">
    <property type="entry name" value="Rev_trsase/Diguanyl_cyclase"/>
</dbReference>
<dbReference type="CDD" id="cd01647">
    <property type="entry name" value="RT_LTR"/>
    <property type="match status" value="1"/>
</dbReference>
<reference evidence="2 3" key="2">
    <citation type="journal article" date="2017" name="Nature">
        <title>The Apostasia genome and the evolution of orchids.</title>
        <authorList>
            <person name="Zhang G.Q."/>
            <person name="Liu K.W."/>
            <person name="Li Z."/>
            <person name="Lohaus R."/>
            <person name="Hsiao Y.Y."/>
            <person name="Niu S.C."/>
            <person name="Wang J.Y."/>
            <person name="Lin Y.C."/>
            <person name="Xu Q."/>
            <person name="Chen L.J."/>
            <person name="Yoshida K."/>
            <person name="Fujiwara S."/>
            <person name="Wang Z.W."/>
            <person name="Zhang Y.Q."/>
            <person name="Mitsuda N."/>
            <person name="Wang M."/>
            <person name="Liu G.H."/>
            <person name="Pecoraro L."/>
            <person name="Huang H.X."/>
            <person name="Xiao X.J."/>
            <person name="Lin M."/>
            <person name="Wu X.Y."/>
            <person name="Wu W.L."/>
            <person name="Chen Y.Y."/>
            <person name="Chang S.B."/>
            <person name="Sakamoto S."/>
            <person name="Ohme-Takagi M."/>
            <person name="Yagi M."/>
            <person name="Zeng S.J."/>
            <person name="Shen C.Y."/>
            <person name="Yeh C.M."/>
            <person name="Luo Y.B."/>
            <person name="Tsai W.C."/>
            <person name="Van de Peer Y."/>
            <person name="Liu Z.J."/>
        </authorList>
    </citation>
    <scope>NUCLEOTIDE SEQUENCE [LARGE SCALE GENOMIC DNA]</scope>
    <source>
        <tissue evidence="2">The whole plant</tissue>
    </source>
</reference>
<accession>A0A2I0VS84</accession>
<dbReference type="InterPro" id="IPR000477">
    <property type="entry name" value="RT_dom"/>
</dbReference>
<sequence length="163" mass="19004">MSFGLKNTGATYQRAMTHIFDNLIHNQVECYIDDLVVKSKVKEVHLYDLRIVFERLRRYDLKMNPLKCAFGVTSEKFLGFVVRHRKIEIDPAKIEAILDMSYPKSLTQLRSLQSRLAYITRFISNLSKRCQPFLSLRRRILNSCGTRSAKMALITSNNTFPIR</sequence>
<dbReference type="Proteomes" id="UP000233837">
    <property type="component" value="Unassembled WGS sequence"/>
</dbReference>
<organism evidence="2 3">
    <name type="scientific">Dendrobium catenatum</name>
    <dbReference type="NCBI Taxonomy" id="906689"/>
    <lineage>
        <taxon>Eukaryota</taxon>
        <taxon>Viridiplantae</taxon>
        <taxon>Streptophyta</taxon>
        <taxon>Embryophyta</taxon>
        <taxon>Tracheophyta</taxon>
        <taxon>Spermatophyta</taxon>
        <taxon>Magnoliopsida</taxon>
        <taxon>Liliopsida</taxon>
        <taxon>Asparagales</taxon>
        <taxon>Orchidaceae</taxon>
        <taxon>Epidendroideae</taxon>
        <taxon>Malaxideae</taxon>
        <taxon>Dendrobiinae</taxon>
        <taxon>Dendrobium</taxon>
    </lineage>
</organism>
<keyword evidence="3" id="KW-1185">Reference proteome</keyword>
<dbReference type="EMBL" id="KZ503289">
    <property type="protein sequence ID" value="PKU66263.1"/>
    <property type="molecule type" value="Genomic_DNA"/>
</dbReference>
<name>A0A2I0VS84_9ASPA</name>
<dbReference type="PANTHER" id="PTHR37984">
    <property type="entry name" value="PROTEIN CBG26694"/>
    <property type="match status" value="1"/>
</dbReference>
<dbReference type="InterPro" id="IPR050951">
    <property type="entry name" value="Retrovirus_Pol_polyprotein"/>
</dbReference>
<dbReference type="AlphaFoldDB" id="A0A2I0VS84"/>
<evidence type="ECO:0000313" key="2">
    <source>
        <dbReference type="EMBL" id="PKU66263.1"/>
    </source>
</evidence>
<dbReference type="PANTHER" id="PTHR37984:SF5">
    <property type="entry name" value="PROTEIN NYNRIN-LIKE"/>
    <property type="match status" value="1"/>
</dbReference>
<dbReference type="SUPFAM" id="SSF56672">
    <property type="entry name" value="DNA/RNA polymerases"/>
    <property type="match status" value="1"/>
</dbReference>
<reference evidence="2 3" key="1">
    <citation type="journal article" date="2016" name="Sci. Rep.">
        <title>The Dendrobium catenatum Lindl. genome sequence provides insights into polysaccharide synthase, floral development and adaptive evolution.</title>
        <authorList>
            <person name="Zhang G.Q."/>
            <person name="Xu Q."/>
            <person name="Bian C."/>
            <person name="Tsai W.C."/>
            <person name="Yeh C.M."/>
            <person name="Liu K.W."/>
            <person name="Yoshida K."/>
            <person name="Zhang L.S."/>
            <person name="Chang S.B."/>
            <person name="Chen F."/>
            <person name="Shi Y."/>
            <person name="Su Y.Y."/>
            <person name="Zhang Y.Q."/>
            <person name="Chen L.J."/>
            <person name="Yin Y."/>
            <person name="Lin M."/>
            <person name="Huang H."/>
            <person name="Deng H."/>
            <person name="Wang Z.W."/>
            <person name="Zhu S.L."/>
            <person name="Zhao X."/>
            <person name="Deng C."/>
            <person name="Niu S.C."/>
            <person name="Huang J."/>
            <person name="Wang M."/>
            <person name="Liu G.H."/>
            <person name="Yang H.J."/>
            <person name="Xiao X.J."/>
            <person name="Hsiao Y.Y."/>
            <person name="Wu W.L."/>
            <person name="Chen Y.Y."/>
            <person name="Mitsuda N."/>
            <person name="Ohme-Takagi M."/>
            <person name="Luo Y.B."/>
            <person name="Van de Peer Y."/>
            <person name="Liu Z.J."/>
        </authorList>
    </citation>
    <scope>NUCLEOTIDE SEQUENCE [LARGE SCALE GENOMIC DNA]</scope>
    <source>
        <tissue evidence="2">The whole plant</tissue>
    </source>
</reference>
<dbReference type="Pfam" id="PF00078">
    <property type="entry name" value="RVT_1"/>
    <property type="match status" value="1"/>
</dbReference>
<evidence type="ECO:0000313" key="3">
    <source>
        <dbReference type="Proteomes" id="UP000233837"/>
    </source>
</evidence>
<feature type="domain" description="Reverse transcriptase" evidence="1">
    <location>
        <begin position="1"/>
        <end position="82"/>
    </location>
</feature>
<dbReference type="PROSITE" id="PS50878">
    <property type="entry name" value="RT_POL"/>
    <property type="match status" value="1"/>
</dbReference>
<dbReference type="Gene3D" id="3.30.70.270">
    <property type="match status" value="2"/>
</dbReference>
<gene>
    <name evidence="2" type="ORF">MA16_Dca014113</name>
</gene>
<proteinExistence type="predicted"/>
<dbReference type="InterPro" id="IPR043502">
    <property type="entry name" value="DNA/RNA_pol_sf"/>
</dbReference>
<evidence type="ECO:0000259" key="1">
    <source>
        <dbReference type="PROSITE" id="PS50878"/>
    </source>
</evidence>